<dbReference type="EMBL" id="ARXX01000044">
    <property type="protein sequence ID" value="MBF5057379.1"/>
    <property type="molecule type" value="Genomic_DNA"/>
</dbReference>
<reference evidence="1 2" key="1">
    <citation type="submission" date="2012-09" db="EMBL/GenBank/DDBJ databases">
        <title>Genome Sequence of alkane-degrading Bacterium Alcanivorax sp. 521-1.</title>
        <authorList>
            <person name="Lai Q."/>
            <person name="Shao Z."/>
        </authorList>
    </citation>
    <scope>NUCLEOTIDE SEQUENCE [LARGE SCALE GENOMIC DNA]</scope>
    <source>
        <strain evidence="1 2">521-1</strain>
    </source>
</reference>
<gene>
    <name evidence="1" type="ORF">Y5W_02673</name>
</gene>
<proteinExistence type="predicted"/>
<name>A0ABS0ATB8_9GAMM</name>
<accession>A0ABS0ATB8</accession>
<keyword evidence="2" id="KW-1185">Reference proteome</keyword>
<evidence type="ECO:0000313" key="2">
    <source>
        <dbReference type="Proteomes" id="UP000662703"/>
    </source>
</evidence>
<protein>
    <submittedName>
        <fullName evidence="1">Uncharacterized protein</fullName>
    </submittedName>
</protein>
<sequence length="94" mass="10731">MKLIELDTEKGNQLLEALRRSGWKKVREYSPLAFDKGIDFDSYTLRKDGQELVMEWTNWFEWEIRGDESALVAMADHHGLKIREEGSGSAGEGG</sequence>
<evidence type="ECO:0000313" key="1">
    <source>
        <dbReference type="EMBL" id="MBF5057379.1"/>
    </source>
</evidence>
<dbReference type="Proteomes" id="UP000662703">
    <property type="component" value="Unassembled WGS sequence"/>
</dbReference>
<dbReference type="RefSeq" id="WP_194865616.1">
    <property type="nucleotide sequence ID" value="NZ_ARXX01000044.1"/>
</dbReference>
<comment type="caution">
    <text evidence="1">The sequence shown here is derived from an EMBL/GenBank/DDBJ whole genome shotgun (WGS) entry which is preliminary data.</text>
</comment>
<organism evidence="1 2">
    <name type="scientific">Alloalcanivorax profundimaris</name>
    <dbReference type="NCBI Taxonomy" id="2735259"/>
    <lineage>
        <taxon>Bacteria</taxon>
        <taxon>Pseudomonadati</taxon>
        <taxon>Pseudomonadota</taxon>
        <taxon>Gammaproteobacteria</taxon>
        <taxon>Oceanospirillales</taxon>
        <taxon>Alcanivoracaceae</taxon>
        <taxon>Alloalcanivorax</taxon>
    </lineage>
</organism>